<keyword evidence="1" id="KW-0687">Ribonucleoprotein</keyword>
<proteinExistence type="predicted"/>
<dbReference type="AlphaFoldDB" id="A0A840RG27"/>
<sequence length="185" mass="20457">MQQKRPLNYYLPMRFANGEQIRQFSKPCVRCGHMLGAKDMLGIARLLDDSLAIAAKAQCPKCGEQFGVACRVDNHKRVTRVIMPALLFGWFLRNLPVQPREREAEIARAAALLAQANDPVAAAAPAPATPREVIRADESVGSFQGKVIPAWVKVDGQQMAFDRVLLNARPGLGEFLLDECLVYRA</sequence>
<protein>
    <submittedName>
        <fullName evidence="1">Ribosomal protein S27AE</fullName>
    </submittedName>
</protein>
<organism evidence="1 2">
    <name type="scientific">Silvimonas terrae</name>
    <dbReference type="NCBI Taxonomy" id="300266"/>
    <lineage>
        <taxon>Bacteria</taxon>
        <taxon>Pseudomonadati</taxon>
        <taxon>Pseudomonadota</taxon>
        <taxon>Betaproteobacteria</taxon>
        <taxon>Neisseriales</taxon>
        <taxon>Chitinibacteraceae</taxon>
        <taxon>Silvimonas</taxon>
    </lineage>
</organism>
<dbReference type="EMBL" id="JACHHN010000004">
    <property type="protein sequence ID" value="MBB5191370.1"/>
    <property type="molecule type" value="Genomic_DNA"/>
</dbReference>
<evidence type="ECO:0000313" key="1">
    <source>
        <dbReference type="EMBL" id="MBB5191370.1"/>
    </source>
</evidence>
<reference evidence="1 2" key="1">
    <citation type="submission" date="2020-08" db="EMBL/GenBank/DDBJ databases">
        <title>Genomic Encyclopedia of Type Strains, Phase IV (KMG-IV): sequencing the most valuable type-strain genomes for metagenomic binning, comparative biology and taxonomic classification.</title>
        <authorList>
            <person name="Goeker M."/>
        </authorList>
    </citation>
    <scope>NUCLEOTIDE SEQUENCE [LARGE SCALE GENOMIC DNA]</scope>
    <source>
        <strain evidence="1 2">DSM 18233</strain>
    </source>
</reference>
<keyword evidence="2" id="KW-1185">Reference proteome</keyword>
<dbReference type="RefSeq" id="WP_184100309.1">
    <property type="nucleotide sequence ID" value="NZ_JACHHN010000004.1"/>
</dbReference>
<comment type="caution">
    <text evidence="1">The sequence shown here is derived from an EMBL/GenBank/DDBJ whole genome shotgun (WGS) entry which is preliminary data.</text>
</comment>
<evidence type="ECO:0000313" key="2">
    <source>
        <dbReference type="Proteomes" id="UP000543030"/>
    </source>
</evidence>
<dbReference type="GO" id="GO:0005840">
    <property type="term" value="C:ribosome"/>
    <property type="evidence" value="ECO:0007669"/>
    <property type="project" value="UniProtKB-KW"/>
</dbReference>
<accession>A0A840RG27</accession>
<keyword evidence="1" id="KW-0689">Ribosomal protein</keyword>
<name>A0A840RG27_9NEIS</name>
<dbReference type="Proteomes" id="UP000543030">
    <property type="component" value="Unassembled WGS sequence"/>
</dbReference>
<gene>
    <name evidence="1" type="ORF">HNQ50_002100</name>
</gene>